<dbReference type="Gene3D" id="3.40.190.10">
    <property type="entry name" value="Periplasmic binding protein-like II"/>
    <property type="match status" value="2"/>
</dbReference>
<dbReference type="InterPro" id="IPR006059">
    <property type="entry name" value="SBP"/>
</dbReference>
<dbReference type="SUPFAM" id="SSF53850">
    <property type="entry name" value="Periplasmic binding protein-like II"/>
    <property type="match status" value="1"/>
</dbReference>
<evidence type="ECO:0000256" key="5">
    <source>
        <dbReference type="ARBA" id="ARBA00022764"/>
    </source>
</evidence>
<evidence type="ECO:0000313" key="7">
    <source>
        <dbReference type="Proteomes" id="UP000029267"/>
    </source>
</evidence>
<comment type="subcellular location">
    <subcellularLocation>
        <location evidence="1">Cell envelope</location>
    </subcellularLocation>
</comment>
<evidence type="ECO:0000256" key="3">
    <source>
        <dbReference type="ARBA" id="ARBA00022448"/>
    </source>
</evidence>
<keyword evidence="4" id="KW-0732">Signal</keyword>
<dbReference type="Proteomes" id="UP000029267">
    <property type="component" value="Unassembled WGS sequence"/>
</dbReference>
<evidence type="ECO:0000256" key="1">
    <source>
        <dbReference type="ARBA" id="ARBA00004196"/>
    </source>
</evidence>
<sequence>MQLNEGGKIVKKWIMSLIVLLVMTGCSGGEDKASPSGRQDNTKEKSDRTEVVFWHAMSGDLEKVLNEIVNDFNTSQSKIYVKPVFQGTYEEALTKFNAVAGTKDSPTIMQAFEIGTKYMINSGKIEPIQNFIDREKYDVSQWEKNIVSYYKVDGKIYSMPFNSSTPVLIYNKDAFKEAGLDPEKPPMTYSELREMAKKLTKKGKYGFTILNYGWFFEEMLAVQGGLYVNKENGRKGEATKAVFNGKEGLRVFKLISDMYKDGSFYNVGQNWDDMRAAFQSGKVAMYLDSSAGVRTVVDNSPFKVGVAYLPIPDNTDRQGVIIGGASLWLMKDVDEAKKKAAWEFMKYLTTPEVQAKWHVNTGYFAINPKAYDLPLVKEQWKKYPQLKVTVDQLKETKSTPATQGALISVFPQARQHIVSAMESLYQGVRPKEALDQAAKEVDRELQMKR</sequence>
<comment type="similarity">
    <text evidence="2">Belongs to the bacterial solute-binding protein 1 family.</text>
</comment>
<protein>
    <submittedName>
        <fullName evidence="6">Sn-glycerol-3-phosphate-binding periplasmic protein UgpB</fullName>
    </submittedName>
</protein>
<dbReference type="InterPro" id="IPR050490">
    <property type="entry name" value="Bact_solute-bd_prot1"/>
</dbReference>
<keyword evidence="7" id="KW-1185">Reference proteome</keyword>
<reference evidence="6 7" key="1">
    <citation type="journal article" date="2014" name="Genome Announc.">
        <title>Draft Genome Sequence of Geobacillus icigianus Strain G1w1T Isolated from Hot Springs in the Valley of Geysers, Kamchatka (Russian Federation).</title>
        <authorList>
            <person name="Bryanskaya A.V."/>
            <person name="Rozanov A.S."/>
            <person name="Logacheva M.D."/>
            <person name="Kotenko A.V."/>
            <person name="Peltek S.E."/>
        </authorList>
    </citation>
    <scope>NUCLEOTIDE SEQUENCE [LARGE SCALE GENOMIC DNA]</scope>
    <source>
        <strain evidence="6 7">G1w1</strain>
    </source>
</reference>
<dbReference type="PANTHER" id="PTHR43649">
    <property type="entry name" value="ARABINOSE-BINDING PROTEIN-RELATED"/>
    <property type="match status" value="1"/>
</dbReference>
<evidence type="ECO:0000256" key="2">
    <source>
        <dbReference type="ARBA" id="ARBA00008520"/>
    </source>
</evidence>
<evidence type="ECO:0000313" key="6">
    <source>
        <dbReference type="EMBL" id="MEB3749722.1"/>
    </source>
</evidence>
<accession>A0ABU6BCR8</accession>
<dbReference type="RefSeq" id="WP_407652262.1">
    <property type="nucleotide sequence ID" value="NZ_JPYA02000001.1"/>
</dbReference>
<dbReference type="CDD" id="cd14748">
    <property type="entry name" value="PBP2_UgpB"/>
    <property type="match status" value="1"/>
</dbReference>
<comment type="caution">
    <text evidence="6">The sequence shown here is derived from an EMBL/GenBank/DDBJ whole genome shotgun (WGS) entry which is preliminary data.</text>
</comment>
<dbReference type="PANTHER" id="PTHR43649:SF31">
    <property type="entry name" value="SN-GLYCEROL-3-PHOSPHATE-BINDING PERIPLASMIC PROTEIN UGPB"/>
    <property type="match status" value="1"/>
</dbReference>
<evidence type="ECO:0000256" key="4">
    <source>
        <dbReference type="ARBA" id="ARBA00022729"/>
    </source>
</evidence>
<dbReference type="InterPro" id="IPR006061">
    <property type="entry name" value="SBP_1_CS"/>
</dbReference>
<gene>
    <name evidence="6" type="ORF">EP10_000561</name>
</gene>
<dbReference type="PROSITE" id="PS01037">
    <property type="entry name" value="SBP_BACTERIAL_1"/>
    <property type="match status" value="1"/>
</dbReference>
<keyword evidence="3" id="KW-0813">Transport</keyword>
<name>A0ABU6BCR8_9BACL</name>
<proteinExistence type="inferred from homology"/>
<keyword evidence="5" id="KW-0574">Periplasm</keyword>
<dbReference type="EMBL" id="JPYA02000001">
    <property type="protein sequence ID" value="MEB3749722.1"/>
    <property type="molecule type" value="Genomic_DNA"/>
</dbReference>
<dbReference type="Pfam" id="PF13416">
    <property type="entry name" value="SBP_bac_8"/>
    <property type="match status" value="1"/>
</dbReference>
<organism evidence="6 7">
    <name type="scientific">Geobacillus icigianus</name>
    <dbReference type="NCBI Taxonomy" id="1430331"/>
    <lineage>
        <taxon>Bacteria</taxon>
        <taxon>Bacillati</taxon>
        <taxon>Bacillota</taxon>
        <taxon>Bacilli</taxon>
        <taxon>Bacillales</taxon>
        <taxon>Anoxybacillaceae</taxon>
        <taxon>Geobacillus</taxon>
    </lineage>
</organism>